<dbReference type="GO" id="GO:0008408">
    <property type="term" value="F:3'-5' exonuclease activity"/>
    <property type="evidence" value="ECO:0007669"/>
    <property type="project" value="InterPro"/>
</dbReference>
<dbReference type="AlphaFoldDB" id="A0AAV5NMH7"/>
<accession>A0AAV5NMH7</accession>
<proteinExistence type="predicted"/>
<evidence type="ECO:0000313" key="2">
    <source>
        <dbReference type="EMBL" id="GLQ71554.1"/>
    </source>
</evidence>
<protein>
    <recommendedName>
        <fullName evidence="1">DNA polymerase III subunit psi</fullName>
    </recommendedName>
</protein>
<keyword evidence="1" id="KW-0235">DNA replication</keyword>
<name>A0AAV5NMH7_9VIBR</name>
<dbReference type="Pfam" id="PF03603">
    <property type="entry name" value="DNA_III_psi"/>
    <property type="match status" value="1"/>
</dbReference>
<reference evidence="3" key="1">
    <citation type="journal article" date="2019" name="Int. J. Syst. Evol. Microbiol.">
        <title>The Global Catalogue of Microorganisms (GCM) 10K type strain sequencing project: providing services to taxonomists for standard genome sequencing and annotation.</title>
        <authorList>
            <consortium name="The Broad Institute Genomics Platform"/>
            <consortium name="The Broad Institute Genome Sequencing Center for Infectious Disease"/>
            <person name="Wu L."/>
            <person name="Ma J."/>
        </authorList>
    </citation>
    <scope>NUCLEOTIDE SEQUENCE [LARGE SCALE GENOMIC DNA]</scope>
    <source>
        <strain evidence="3">NBRC 15640</strain>
    </source>
</reference>
<keyword evidence="1" id="KW-0808">Transferase</keyword>
<keyword evidence="1" id="KW-0239">DNA-directed DNA polymerase</keyword>
<dbReference type="Proteomes" id="UP001156690">
    <property type="component" value="Unassembled WGS sequence"/>
</dbReference>
<dbReference type="InterPro" id="IPR004615">
    <property type="entry name" value="DNA_pol_III_psi"/>
</dbReference>
<sequence length="130" mass="15001">MSNTSFLQEMQIDQWQVLHPERLEGVDITPISLPEHCRMLLICPNVPTSAERTFLAKVLGSFKVSIDDAFLLEPQQLSQVDITNVEWVWFCQCEPSELESVKTLHSESLSLVESNKEHKQALWKQIKSYE</sequence>
<dbReference type="GO" id="GO:0006260">
    <property type="term" value="P:DNA replication"/>
    <property type="evidence" value="ECO:0007669"/>
    <property type="project" value="UniProtKB-KW"/>
</dbReference>
<evidence type="ECO:0000313" key="3">
    <source>
        <dbReference type="Proteomes" id="UP001156690"/>
    </source>
</evidence>
<comment type="caution">
    <text evidence="2">The sequence shown here is derived from an EMBL/GenBank/DDBJ whole genome shotgun (WGS) entry which is preliminary data.</text>
</comment>
<dbReference type="RefSeq" id="WP_126609489.1">
    <property type="nucleotide sequence ID" value="NZ_AP025144.1"/>
</dbReference>
<dbReference type="InterPro" id="IPR036654">
    <property type="entry name" value="DNA_pol_III_psi_sf"/>
</dbReference>
<dbReference type="GO" id="GO:0003887">
    <property type="term" value="F:DNA-directed DNA polymerase activity"/>
    <property type="evidence" value="ECO:0007669"/>
    <property type="project" value="UniProtKB-KW"/>
</dbReference>
<keyword evidence="3" id="KW-1185">Reference proteome</keyword>
<dbReference type="Gene3D" id="3.40.50.10220">
    <property type="entry name" value="DNA polymerase III, psi subunit"/>
    <property type="match status" value="1"/>
</dbReference>
<dbReference type="EMBL" id="BSNX01000007">
    <property type="protein sequence ID" value="GLQ71554.1"/>
    <property type="molecule type" value="Genomic_DNA"/>
</dbReference>
<keyword evidence="1" id="KW-0548">Nucleotidyltransferase</keyword>
<evidence type="ECO:0000256" key="1">
    <source>
        <dbReference type="PIRNR" id="PIRNR029225"/>
    </source>
</evidence>
<organism evidence="2 3">
    <name type="scientific">Vibrio penaeicida</name>
    <dbReference type="NCBI Taxonomy" id="104609"/>
    <lineage>
        <taxon>Bacteria</taxon>
        <taxon>Pseudomonadati</taxon>
        <taxon>Pseudomonadota</taxon>
        <taxon>Gammaproteobacteria</taxon>
        <taxon>Vibrionales</taxon>
        <taxon>Vibrionaceae</taxon>
        <taxon>Vibrio</taxon>
    </lineage>
</organism>
<dbReference type="PIRSF" id="PIRSF029225">
    <property type="entry name" value="DNA_pol_III_psi"/>
    <property type="match status" value="1"/>
</dbReference>
<comment type="function">
    <text evidence="1">Part of the beta sliding clamp loading complex, which hydrolyzes ATP to load the beta clamp onto primed DNA to form the DNA replication pre-initiation complex. DNA polymerase III is a complex, multichain enzyme responsible for most of the replicative synthesis in bacteria. This DNA polymerase also exhibits 3' to 5' exonuclease activity.</text>
</comment>
<gene>
    <name evidence="2" type="ORF">GCM10007932_09140</name>
</gene>
<dbReference type="SUPFAM" id="SSF102220">
    <property type="entry name" value="DNA polymerase III psi subunit"/>
    <property type="match status" value="1"/>
</dbReference>